<dbReference type="InterPro" id="IPR050397">
    <property type="entry name" value="Env_Response_Regulators"/>
</dbReference>
<dbReference type="InterPro" id="IPR018490">
    <property type="entry name" value="cNMP-bd_dom_sf"/>
</dbReference>
<feature type="domain" description="HTH crp-type" evidence="5">
    <location>
        <begin position="151"/>
        <end position="221"/>
    </location>
</feature>
<dbReference type="InterPro" id="IPR014710">
    <property type="entry name" value="RmlC-like_jellyroll"/>
</dbReference>
<dbReference type="InterPro" id="IPR036390">
    <property type="entry name" value="WH_DNA-bd_sf"/>
</dbReference>
<dbReference type="Pfam" id="PF13545">
    <property type="entry name" value="HTH_Crp_2"/>
    <property type="match status" value="1"/>
</dbReference>
<dbReference type="SMART" id="SM00100">
    <property type="entry name" value="cNMP"/>
    <property type="match status" value="1"/>
</dbReference>
<keyword evidence="1" id="KW-0805">Transcription regulation</keyword>
<dbReference type="CDD" id="cd00038">
    <property type="entry name" value="CAP_ED"/>
    <property type="match status" value="1"/>
</dbReference>
<dbReference type="InterPro" id="IPR012318">
    <property type="entry name" value="HTH_CRP"/>
</dbReference>
<accession>A0A1K0JIK9</accession>
<evidence type="ECO:0000256" key="3">
    <source>
        <dbReference type="ARBA" id="ARBA00023163"/>
    </source>
</evidence>
<dbReference type="PANTHER" id="PTHR24567">
    <property type="entry name" value="CRP FAMILY TRANSCRIPTIONAL REGULATORY PROTEIN"/>
    <property type="match status" value="1"/>
</dbReference>
<dbReference type="GO" id="GO:0003677">
    <property type="term" value="F:DNA binding"/>
    <property type="evidence" value="ECO:0007669"/>
    <property type="project" value="UniProtKB-KW"/>
</dbReference>
<dbReference type="InterPro" id="IPR000595">
    <property type="entry name" value="cNMP-bd_dom"/>
</dbReference>
<dbReference type="Pfam" id="PF00027">
    <property type="entry name" value="cNMP_binding"/>
    <property type="match status" value="1"/>
</dbReference>
<evidence type="ECO:0000256" key="2">
    <source>
        <dbReference type="ARBA" id="ARBA00023125"/>
    </source>
</evidence>
<proteinExistence type="predicted"/>
<keyword evidence="2" id="KW-0238">DNA-binding</keyword>
<keyword evidence="3" id="KW-0804">Transcription</keyword>
<dbReference type="GO" id="GO:0005829">
    <property type="term" value="C:cytosol"/>
    <property type="evidence" value="ECO:0007669"/>
    <property type="project" value="TreeGrafter"/>
</dbReference>
<dbReference type="PANTHER" id="PTHR24567:SF68">
    <property type="entry name" value="DNA-BINDING TRANSCRIPTIONAL DUAL REGULATOR CRP"/>
    <property type="match status" value="1"/>
</dbReference>
<reference evidence="6" key="1">
    <citation type="submission" date="2016-09" db="EMBL/GenBank/DDBJ databases">
        <authorList>
            <person name="Capua I."/>
            <person name="De Benedictis P."/>
            <person name="Joannis T."/>
            <person name="Lombin L.H."/>
            <person name="Cattoli G."/>
        </authorList>
    </citation>
    <scope>NUCLEOTIDE SEQUENCE</scope>
    <source>
        <strain evidence="6">B9</strain>
    </source>
</reference>
<dbReference type="EMBL" id="FMSH01000458">
    <property type="protein sequence ID" value="SCU92227.1"/>
    <property type="molecule type" value="Genomic_DNA"/>
</dbReference>
<organism evidence="6">
    <name type="scientific">Cupriavidus necator</name>
    <name type="common">Alcaligenes eutrophus</name>
    <name type="synonym">Ralstonia eutropha</name>
    <dbReference type="NCBI Taxonomy" id="106590"/>
    <lineage>
        <taxon>Bacteria</taxon>
        <taxon>Pseudomonadati</taxon>
        <taxon>Pseudomonadota</taxon>
        <taxon>Betaproteobacteria</taxon>
        <taxon>Burkholderiales</taxon>
        <taxon>Burkholderiaceae</taxon>
        <taxon>Cupriavidus</taxon>
    </lineage>
</organism>
<dbReference type="SUPFAM" id="SSF46785">
    <property type="entry name" value="Winged helix' DNA-binding domain"/>
    <property type="match status" value="1"/>
</dbReference>
<name>A0A1K0JIK9_CUPNE</name>
<evidence type="ECO:0000259" key="4">
    <source>
        <dbReference type="PROSITE" id="PS50042"/>
    </source>
</evidence>
<dbReference type="SMART" id="SM00419">
    <property type="entry name" value="HTH_CRP"/>
    <property type="match status" value="1"/>
</dbReference>
<evidence type="ECO:0000259" key="5">
    <source>
        <dbReference type="PROSITE" id="PS51063"/>
    </source>
</evidence>
<dbReference type="Gene3D" id="1.10.10.10">
    <property type="entry name" value="Winged helix-like DNA-binding domain superfamily/Winged helix DNA-binding domain"/>
    <property type="match status" value="1"/>
</dbReference>
<sequence>MPDSYAAMRDRLLEAPWARHLSAEQLGRVERDTRVSSYAAGSLVCQQGAAALHWIGVLDGMVKVNTVSPDGRGTTFIGVSTGGWLGEGALLKHELRPYEVVTLRDSWIALVPAETFDWLFETSLSFNQFLVRQLNARLGQFVAVVESYRMQTTTAQVAICVAELFNPALCTATSDVLRISQEEIARLCGLSRQVVNRALHELEAAGLVRMQYGTIHVLDVPALHAFGRGIDPKQQNPASMPAG</sequence>
<dbReference type="PROSITE" id="PS50042">
    <property type="entry name" value="CNMP_BINDING_3"/>
    <property type="match status" value="1"/>
</dbReference>
<feature type="domain" description="Cyclic nucleotide-binding" evidence="4">
    <location>
        <begin position="17"/>
        <end position="137"/>
    </location>
</feature>
<evidence type="ECO:0000313" key="6">
    <source>
        <dbReference type="EMBL" id="SCU92227.1"/>
    </source>
</evidence>
<dbReference type="SUPFAM" id="SSF51206">
    <property type="entry name" value="cAMP-binding domain-like"/>
    <property type="match status" value="1"/>
</dbReference>
<dbReference type="InterPro" id="IPR036388">
    <property type="entry name" value="WH-like_DNA-bd_sf"/>
</dbReference>
<dbReference type="GO" id="GO:0003700">
    <property type="term" value="F:DNA-binding transcription factor activity"/>
    <property type="evidence" value="ECO:0007669"/>
    <property type="project" value="TreeGrafter"/>
</dbReference>
<dbReference type="PROSITE" id="PS51063">
    <property type="entry name" value="HTH_CRP_2"/>
    <property type="match status" value="1"/>
</dbReference>
<gene>
    <name evidence="6" type="ORF">CNECB9_5100004</name>
</gene>
<dbReference type="AlphaFoldDB" id="A0A1K0JIK9"/>
<protein>
    <submittedName>
        <fullName evidence="6">Crp/Fnr family transcriptional regulator</fullName>
    </submittedName>
</protein>
<dbReference type="Gene3D" id="2.60.120.10">
    <property type="entry name" value="Jelly Rolls"/>
    <property type="match status" value="1"/>
</dbReference>
<evidence type="ECO:0000256" key="1">
    <source>
        <dbReference type="ARBA" id="ARBA00023015"/>
    </source>
</evidence>